<comment type="caution">
    <text evidence="2">The sequence shown here is derived from an EMBL/GenBank/DDBJ whole genome shotgun (WGS) entry which is preliminary data.</text>
</comment>
<proteinExistence type="predicted"/>
<dbReference type="AlphaFoldDB" id="A0A4C1XU16"/>
<evidence type="ECO:0000256" key="1">
    <source>
        <dbReference type="SAM" id="MobiDB-lite"/>
    </source>
</evidence>
<accession>A0A4C1XU16</accession>
<name>A0A4C1XU16_EUMVA</name>
<gene>
    <name evidence="2" type="ORF">EVAR_98378_1</name>
</gene>
<organism evidence="2 3">
    <name type="scientific">Eumeta variegata</name>
    <name type="common">Bagworm moth</name>
    <name type="synonym">Eumeta japonica</name>
    <dbReference type="NCBI Taxonomy" id="151549"/>
    <lineage>
        <taxon>Eukaryota</taxon>
        <taxon>Metazoa</taxon>
        <taxon>Ecdysozoa</taxon>
        <taxon>Arthropoda</taxon>
        <taxon>Hexapoda</taxon>
        <taxon>Insecta</taxon>
        <taxon>Pterygota</taxon>
        <taxon>Neoptera</taxon>
        <taxon>Endopterygota</taxon>
        <taxon>Lepidoptera</taxon>
        <taxon>Glossata</taxon>
        <taxon>Ditrysia</taxon>
        <taxon>Tineoidea</taxon>
        <taxon>Psychidae</taxon>
        <taxon>Oiketicinae</taxon>
        <taxon>Eumeta</taxon>
    </lineage>
</organism>
<evidence type="ECO:0000313" key="2">
    <source>
        <dbReference type="EMBL" id="GBP65665.1"/>
    </source>
</evidence>
<sequence length="117" mass="12889">MLSPLAFIRWQRFQICERERVEDNSLGVFAYVSSILLHIALWESRLFEDKANEEGGPNPSSPPTTNIIPSLRYVIPSQEFGDGPVTPQESRVSVGGVGHPSSDGSLPRSPLAQPRNC</sequence>
<reference evidence="2 3" key="1">
    <citation type="journal article" date="2019" name="Commun. Biol.">
        <title>The bagworm genome reveals a unique fibroin gene that provides high tensile strength.</title>
        <authorList>
            <person name="Kono N."/>
            <person name="Nakamura H."/>
            <person name="Ohtoshi R."/>
            <person name="Tomita M."/>
            <person name="Numata K."/>
            <person name="Arakawa K."/>
        </authorList>
    </citation>
    <scope>NUCLEOTIDE SEQUENCE [LARGE SCALE GENOMIC DNA]</scope>
</reference>
<dbReference type="EMBL" id="BGZK01000936">
    <property type="protein sequence ID" value="GBP65665.1"/>
    <property type="molecule type" value="Genomic_DNA"/>
</dbReference>
<protein>
    <submittedName>
        <fullName evidence="2">Uncharacterized protein</fullName>
    </submittedName>
</protein>
<keyword evidence="3" id="KW-1185">Reference proteome</keyword>
<evidence type="ECO:0000313" key="3">
    <source>
        <dbReference type="Proteomes" id="UP000299102"/>
    </source>
</evidence>
<dbReference type="Proteomes" id="UP000299102">
    <property type="component" value="Unassembled WGS sequence"/>
</dbReference>
<feature type="region of interest" description="Disordered" evidence="1">
    <location>
        <begin position="77"/>
        <end position="117"/>
    </location>
</feature>